<dbReference type="Pfam" id="PF09424">
    <property type="entry name" value="YqeY"/>
    <property type="match status" value="1"/>
</dbReference>
<dbReference type="InterPro" id="IPR019004">
    <property type="entry name" value="YqeY/Aim41"/>
</dbReference>
<dbReference type="SUPFAM" id="SSF89095">
    <property type="entry name" value="GatB/YqeY motif"/>
    <property type="match status" value="1"/>
</dbReference>
<accession>G8TZR4</accession>
<dbReference type="PANTHER" id="PTHR28055:SF1">
    <property type="entry name" value="ALTERED INHERITANCE OF MITOCHONDRIA PROTEIN 41, MITOCHONDRIAL"/>
    <property type="match status" value="1"/>
</dbReference>
<dbReference type="Proteomes" id="UP000005439">
    <property type="component" value="Chromosome"/>
</dbReference>
<name>G8TZR4_SULAD</name>
<dbReference type="STRING" id="679936.Sulac_2933"/>
<dbReference type="KEGG" id="sap:Sulac_2933"/>
<dbReference type="EMBL" id="CP003179">
    <property type="protein sequence ID" value="AEW06394.1"/>
    <property type="molecule type" value="Genomic_DNA"/>
</dbReference>
<dbReference type="GO" id="GO:0016884">
    <property type="term" value="F:carbon-nitrogen ligase activity, with glutamine as amido-N-donor"/>
    <property type="evidence" value="ECO:0007669"/>
    <property type="project" value="InterPro"/>
</dbReference>
<reference evidence="2" key="1">
    <citation type="submission" date="2011-12" db="EMBL/GenBank/DDBJ databases">
        <title>The complete genome of chromosome of Sulfobacillus acidophilus DSM 10332.</title>
        <authorList>
            <person name="Lucas S."/>
            <person name="Han J."/>
            <person name="Lapidus A."/>
            <person name="Bruce D."/>
            <person name="Goodwin L."/>
            <person name="Pitluck S."/>
            <person name="Peters L."/>
            <person name="Kyrpides N."/>
            <person name="Mavromatis K."/>
            <person name="Ivanova N."/>
            <person name="Mikhailova N."/>
            <person name="Chertkov O."/>
            <person name="Saunders E."/>
            <person name="Detter J.C."/>
            <person name="Tapia R."/>
            <person name="Han C."/>
            <person name="Land M."/>
            <person name="Hauser L."/>
            <person name="Markowitz V."/>
            <person name="Cheng J.-F."/>
            <person name="Hugenholtz P."/>
            <person name="Woyke T."/>
            <person name="Wu D."/>
            <person name="Pukall R."/>
            <person name="Gehrich-Schroeter G."/>
            <person name="Schneider S."/>
            <person name="Klenk H.-P."/>
            <person name="Eisen J.A."/>
        </authorList>
    </citation>
    <scope>NUCLEOTIDE SEQUENCE [LARGE SCALE GENOMIC DNA]</scope>
    <source>
        <strain evidence="2">ATCC 700253 / DSM 10332 / NAL</strain>
    </source>
</reference>
<dbReference type="InterPro" id="IPR023168">
    <property type="entry name" value="GatB_Yqey_C_2"/>
</dbReference>
<reference evidence="1 2" key="2">
    <citation type="journal article" date="2012" name="Stand. Genomic Sci.">
        <title>Complete genome sequence of the moderately thermophilic mineral-sulfide-oxidizing firmicute Sulfobacillus acidophilus type strain (NAL(T)).</title>
        <authorList>
            <person name="Anderson I."/>
            <person name="Chertkov O."/>
            <person name="Chen A."/>
            <person name="Saunders E."/>
            <person name="Lapidus A."/>
            <person name="Nolan M."/>
            <person name="Lucas S."/>
            <person name="Hammon N."/>
            <person name="Deshpande S."/>
            <person name="Cheng J.F."/>
            <person name="Han C."/>
            <person name="Tapia R."/>
            <person name="Goodwin L.A."/>
            <person name="Pitluck S."/>
            <person name="Liolios K."/>
            <person name="Pagani I."/>
            <person name="Ivanova N."/>
            <person name="Mikhailova N."/>
            <person name="Pati A."/>
            <person name="Palaniappan K."/>
            <person name="Land M."/>
            <person name="Pan C."/>
            <person name="Rohde M."/>
            <person name="Pukall R."/>
            <person name="Goker M."/>
            <person name="Detter J.C."/>
            <person name="Woyke T."/>
            <person name="Bristow J."/>
            <person name="Eisen J.A."/>
            <person name="Markowitz V."/>
            <person name="Hugenholtz P."/>
            <person name="Kyrpides N.C."/>
            <person name="Klenk H.P."/>
            <person name="Mavromatis K."/>
        </authorList>
    </citation>
    <scope>NUCLEOTIDE SEQUENCE [LARGE SCALE GENOMIC DNA]</scope>
    <source>
        <strain evidence="2">ATCC 700253 / DSM 10332 / NAL</strain>
    </source>
</reference>
<dbReference type="Gene3D" id="1.10.1510.10">
    <property type="entry name" value="Uncharacterised protein YqeY/AIM41 PF09424, N-terminal domain"/>
    <property type="match status" value="1"/>
</dbReference>
<dbReference type="Gene3D" id="1.10.10.410">
    <property type="match status" value="1"/>
</dbReference>
<organism evidence="1 2">
    <name type="scientific">Sulfobacillus acidophilus (strain ATCC 700253 / DSM 10332 / NAL)</name>
    <dbReference type="NCBI Taxonomy" id="679936"/>
    <lineage>
        <taxon>Bacteria</taxon>
        <taxon>Bacillati</taxon>
        <taxon>Bacillota</taxon>
        <taxon>Clostridia</taxon>
        <taxon>Eubacteriales</taxon>
        <taxon>Clostridiales Family XVII. Incertae Sedis</taxon>
        <taxon>Sulfobacillus</taxon>
    </lineage>
</organism>
<evidence type="ECO:0008006" key="3">
    <source>
        <dbReference type="Google" id="ProtNLM"/>
    </source>
</evidence>
<sequence>MSLRERLNQDLKDAMRAKDQARMTVIRGIKAAILEAETKSQRTTLDEDAIIGVIAKEVKERKETLPEFERGGRLDLVEKLQTEIHILEEYLPTPLTPEEVQALIAEAIRETGASGPRDMGRVMGWLSPKIRGRADGRAVSELVKAQLQGA</sequence>
<dbReference type="PATRIC" id="fig|679936.5.peg.3026"/>
<keyword evidence="2" id="KW-1185">Reference proteome</keyword>
<gene>
    <name evidence="1" type="ordered locus">Sulac_2933</name>
</gene>
<dbReference type="HOGENOM" id="CLU_079430_2_2_9"/>
<dbReference type="InterPro" id="IPR042184">
    <property type="entry name" value="YqeY/Aim41_N"/>
</dbReference>
<proteinExistence type="predicted"/>
<evidence type="ECO:0000313" key="2">
    <source>
        <dbReference type="Proteomes" id="UP000005439"/>
    </source>
</evidence>
<dbReference type="InterPro" id="IPR003789">
    <property type="entry name" value="Asn/Gln_tRNA_amidoTrase-B-like"/>
</dbReference>
<dbReference type="AlphaFoldDB" id="G8TZR4"/>
<dbReference type="PANTHER" id="PTHR28055">
    <property type="entry name" value="ALTERED INHERITANCE OF MITOCHONDRIA PROTEIN 41, MITOCHONDRIAL"/>
    <property type="match status" value="1"/>
</dbReference>
<evidence type="ECO:0000313" key="1">
    <source>
        <dbReference type="EMBL" id="AEW06394.1"/>
    </source>
</evidence>
<protein>
    <recommendedName>
        <fullName evidence="3">GatB/YqeY domain-containing protein</fullName>
    </recommendedName>
</protein>